<comment type="caution">
    <text evidence="2">The sequence shown here is derived from an EMBL/GenBank/DDBJ whole genome shotgun (WGS) entry which is preliminary data.</text>
</comment>
<sequence>MSRRKLCLALCLAPLALLTGCGQDIEHTWFPLADGLHWEYRVTRTDARGQREVESFSQTNLGSTTLQGTAVFERRNSHGTHYFIEAREDGLYRLASQNIGDFHPQMDRPPRLILPEPPDGIAEWRAPTVTYLLKRIFPFERHYRHRASIKLEFRLAATGVSVSVPAGRFENCLRVDAEAEIQVSSDPRYGPAPVPITQSEWYCPDTGLVKLTRREELDSDQAAIIGGDLHMELTRFDD</sequence>
<keyword evidence="3" id="KW-1185">Reference proteome</keyword>
<proteinExistence type="predicted"/>
<evidence type="ECO:0008006" key="4">
    <source>
        <dbReference type="Google" id="ProtNLM"/>
    </source>
</evidence>
<organism evidence="2 3">
    <name type="scientific">Spectribacter acetivorans</name>
    <dbReference type="NCBI Taxonomy" id="3075603"/>
    <lineage>
        <taxon>Bacteria</taxon>
        <taxon>Pseudomonadati</taxon>
        <taxon>Pseudomonadota</taxon>
        <taxon>Gammaproteobacteria</taxon>
        <taxon>Salinisphaerales</taxon>
        <taxon>Salinisphaeraceae</taxon>
        <taxon>Spectribacter</taxon>
    </lineage>
</organism>
<accession>A0ABU3B6S9</accession>
<dbReference type="Proteomes" id="UP001259982">
    <property type="component" value="Unassembled WGS sequence"/>
</dbReference>
<feature type="signal peptide" evidence="1">
    <location>
        <begin position="1"/>
        <end position="22"/>
    </location>
</feature>
<evidence type="ECO:0000313" key="3">
    <source>
        <dbReference type="Proteomes" id="UP001259982"/>
    </source>
</evidence>
<name>A0ABU3B6S9_9GAMM</name>
<evidence type="ECO:0000256" key="1">
    <source>
        <dbReference type="SAM" id="SignalP"/>
    </source>
</evidence>
<gene>
    <name evidence="2" type="ORF">RM531_06610</name>
</gene>
<dbReference type="PROSITE" id="PS51257">
    <property type="entry name" value="PROKAR_LIPOPROTEIN"/>
    <property type="match status" value="1"/>
</dbReference>
<dbReference type="EMBL" id="JAVRHY010000004">
    <property type="protein sequence ID" value="MDT0618139.1"/>
    <property type="molecule type" value="Genomic_DNA"/>
</dbReference>
<protein>
    <recommendedName>
        <fullName evidence="4">DUF3108 domain-containing protein</fullName>
    </recommendedName>
</protein>
<keyword evidence="1" id="KW-0732">Signal</keyword>
<reference evidence="2 3" key="1">
    <citation type="submission" date="2023-09" db="EMBL/GenBank/DDBJ databases">
        <authorList>
            <person name="Rey-Velasco X."/>
        </authorList>
    </citation>
    <scope>NUCLEOTIDE SEQUENCE [LARGE SCALE GENOMIC DNA]</scope>
    <source>
        <strain evidence="2 3">P385</strain>
    </source>
</reference>
<dbReference type="Gene3D" id="2.40.360.20">
    <property type="match status" value="1"/>
</dbReference>
<evidence type="ECO:0000313" key="2">
    <source>
        <dbReference type="EMBL" id="MDT0618139.1"/>
    </source>
</evidence>
<feature type="chain" id="PRO_5045371560" description="DUF3108 domain-containing protein" evidence="1">
    <location>
        <begin position="23"/>
        <end position="238"/>
    </location>
</feature>
<dbReference type="RefSeq" id="WP_311658200.1">
    <property type="nucleotide sequence ID" value="NZ_JAVRHY010000004.1"/>
</dbReference>